<name>A0ABR4ZCK3_9NOCA</name>
<keyword evidence="2" id="KW-1185">Reference proteome</keyword>
<accession>A0ABR4ZCK3</accession>
<protein>
    <submittedName>
        <fullName evidence="1">Uncharacterized protein</fullName>
    </submittedName>
</protein>
<evidence type="ECO:0000313" key="1">
    <source>
        <dbReference type="EMBL" id="KIA63040.1"/>
    </source>
</evidence>
<evidence type="ECO:0000313" key="2">
    <source>
        <dbReference type="Proteomes" id="UP000031364"/>
    </source>
</evidence>
<sequence length="105" mass="11108">MANIRTRYGAGASVEALAKQYGRRVDTIRRVALGHSYQSKSAPSPVERCARCSESDIVADNSARRAAAPVLARCGGCEREVDATVAALDALGCRIRCDHCVGVTA</sequence>
<dbReference type="Proteomes" id="UP000031364">
    <property type="component" value="Unassembled WGS sequence"/>
</dbReference>
<proteinExistence type="predicted"/>
<gene>
    <name evidence="1" type="ORF">FG87_22030</name>
</gene>
<dbReference type="EMBL" id="JNFP01000026">
    <property type="protein sequence ID" value="KIA63040.1"/>
    <property type="molecule type" value="Genomic_DNA"/>
</dbReference>
<reference evidence="1 2" key="1">
    <citation type="journal article" date="2014" name="Int. J. Syst. Evol. Microbiol.">
        <title>Nocardia vulneris sp. nov., isolated from wounds of human patients in North America.</title>
        <authorList>
            <person name="Lasker B.A."/>
            <person name="Bell M."/>
            <person name="Klenk H.P."/>
            <person name="Sproer C."/>
            <person name="Schumann C."/>
            <person name="Schumann P."/>
            <person name="Brown J.M."/>
        </authorList>
    </citation>
    <scope>NUCLEOTIDE SEQUENCE [LARGE SCALE GENOMIC DNA]</scope>
    <source>
        <strain evidence="1 2">W9851</strain>
    </source>
</reference>
<comment type="caution">
    <text evidence="1">The sequence shown here is derived from an EMBL/GenBank/DDBJ whole genome shotgun (WGS) entry which is preliminary data.</text>
</comment>
<organism evidence="1 2">
    <name type="scientific">Nocardia vulneris</name>
    <dbReference type="NCBI Taxonomy" id="1141657"/>
    <lineage>
        <taxon>Bacteria</taxon>
        <taxon>Bacillati</taxon>
        <taxon>Actinomycetota</taxon>
        <taxon>Actinomycetes</taxon>
        <taxon>Mycobacteriales</taxon>
        <taxon>Nocardiaceae</taxon>
        <taxon>Nocardia</taxon>
    </lineage>
</organism>